<evidence type="ECO:0000313" key="1">
    <source>
        <dbReference type="EMBL" id="KAL3786794.1"/>
    </source>
</evidence>
<dbReference type="Proteomes" id="UP001530315">
    <property type="component" value="Unassembled WGS sequence"/>
</dbReference>
<organism evidence="1 2">
    <name type="scientific">Stephanodiscus triporus</name>
    <dbReference type="NCBI Taxonomy" id="2934178"/>
    <lineage>
        <taxon>Eukaryota</taxon>
        <taxon>Sar</taxon>
        <taxon>Stramenopiles</taxon>
        <taxon>Ochrophyta</taxon>
        <taxon>Bacillariophyta</taxon>
        <taxon>Coscinodiscophyceae</taxon>
        <taxon>Thalassiosirophycidae</taxon>
        <taxon>Stephanodiscales</taxon>
        <taxon>Stephanodiscaceae</taxon>
        <taxon>Stephanodiscus</taxon>
    </lineage>
</organism>
<dbReference type="AlphaFoldDB" id="A0ABD3PGM1"/>
<keyword evidence="2" id="KW-1185">Reference proteome</keyword>
<gene>
    <name evidence="1" type="ORF">ACHAW5_007627</name>
</gene>
<evidence type="ECO:0000313" key="2">
    <source>
        <dbReference type="Proteomes" id="UP001530315"/>
    </source>
</evidence>
<proteinExistence type="predicted"/>
<sequence length="77" mass="8092">MMSTSFSGFNNLVGLCRANTDDGWNAVLGSALAGTSGGNEEGRGDLRLPSSSTTLQGLSEFMCTDLPLDDDYYDGAF</sequence>
<comment type="caution">
    <text evidence="1">The sequence shown here is derived from an EMBL/GenBank/DDBJ whole genome shotgun (WGS) entry which is preliminary data.</text>
</comment>
<accession>A0ABD3PGM1</accession>
<protein>
    <submittedName>
        <fullName evidence="1">Uncharacterized protein</fullName>
    </submittedName>
</protein>
<name>A0ABD3PGM1_9STRA</name>
<dbReference type="EMBL" id="JALLAZ020000811">
    <property type="protein sequence ID" value="KAL3786794.1"/>
    <property type="molecule type" value="Genomic_DNA"/>
</dbReference>
<reference evidence="1 2" key="1">
    <citation type="submission" date="2024-10" db="EMBL/GenBank/DDBJ databases">
        <title>Updated reference genomes for cyclostephanoid diatoms.</title>
        <authorList>
            <person name="Roberts W.R."/>
            <person name="Alverson A.J."/>
        </authorList>
    </citation>
    <scope>NUCLEOTIDE SEQUENCE [LARGE SCALE GENOMIC DNA]</scope>
    <source>
        <strain evidence="1 2">AJA276-08</strain>
    </source>
</reference>